<dbReference type="RefSeq" id="XP_001387486.2">
    <property type="nucleotide sequence ID" value="XM_001387449.1"/>
</dbReference>
<dbReference type="KEGG" id="pic:PICST_66419"/>
<dbReference type="HOGENOM" id="CLU_426475_0_0_1"/>
<feature type="compositionally biased region" description="Polar residues" evidence="1">
    <location>
        <begin position="242"/>
        <end position="251"/>
    </location>
</feature>
<gene>
    <name evidence="2" type="primary">NBE1</name>
    <name evidence="2" type="ORF">PICST_66419</name>
</gene>
<keyword evidence="2" id="KW-0418">Kinase</keyword>
<evidence type="ECO:0000313" key="3">
    <source>
        <dbReference type="Proteomes" id="UP000002258"/>
    </source>
</evidence>
<dbReference type="Proteomes" id="UP000002258">
    <property type="component" value="Chromosome 1"/>
</dbReference>
<keyword evidence="2" id="KW-0808">Transferase</keyword>
<protein>
    <submittedName>
        <fullName evidence="2">Kinase A-anchor protein Neurobeachin and related BEACH and WD40 repeat protein</fullName>
    </submittedName>
</protein>
<dbReference type="AlphaFoldDB" id="A3GG66"/>
<dbReference type="GeneID" id="4851265"/>
<feature type="region of interest" description="Disordered" evidence="1">
    <location>
        <begin position="157"/>
        <end position="251"/>
    </location>
</feature>
<organism evidence="2 3">
    <name type="scientific">Scheffersomyces stipitis (strain ATCC 58785 / CBS 6054 / NBRC 10063 / NRRL Y-11545)</name>
    <name type="common">Yeast</name>
    <name type="synonym">Pichia stipitis</name>
    <dbReference type="NCBI Taxonomy" id="322104"/>
    <lineage>
        <taxon>Eukaryota</taxon>
        <taxon>Fungi</taxon>
        <taxon>Dikarya</taxon>
        <taxon>Ascomycota</taxon>
        <taxon>Saccharomycotina</taxon>
        <taxon>Pichiomycetes</taxon>
        <taxon>Debaryomycetaceae</taxon>
        <taxon>Scheffersomyces</taxon>
    </lineage>
</organism>
<proteinExistence type="predicted"/>
<evidence type="ECO:0000313" key="2">
    <source>
        <dbReference type="EMBL" id="EAZ63463.2"/>
    </source>
</evidence>
<reference evidence="2 3" key="1">
    <citation type="journal article" date="2007" name="Nat. Biotechnol.">
        <title>Genome sequence of the lignocellulose-bioconverting and xylose-fermenting yeast Pichia stipitis.</title>
        <authorList>
            <person name="Jeffries T.W."/>
            <person name="Grigoriev I.V."/>
            <person name="Grimwood J."/>
            <person name="Laplaza J.M."/>
            <person name="Aerts A."/>
            <person name="Salamov A."/>
            <person name="Schmutz J."/>
            <person name="Lindquist E."/>
            <person name="Dehal P."/>
            <person name="Shapiro H."/>
            <person name="Jin Y.S."/>
            <person name="Passoth V."/>
            <person name="Richardson P.M."/>
        </authorList>
    </citation>
    <scope>NUCLEOTIDE SEQUENCE [LARGE SCALE GENOMIC DNA]</scope>
    <source>
        <strain evidence="3">ATCC 58785 / CBS 6054 / NBRC 10063 / NRRL Y-11545</strain>
    </source>
</reference>
<feature type="region of interest" description="Disordered" evidence="1">
    <location>
        <begin position="1"/>
        <end position="32"/>
    </location>
</feature>
<comment type="caution">
    <text evidence="2">The sequence shown here is derived from an EMBL/GenBank/DDBJ whole genome shotgun (WGS) entry which is preliminary data.</text>
</comment>
<name>A3GG66_PICST</name>
<feature type="compositionally biased region" description="Low complexity" evidence="1">
    <location>
        <begin position="184"/>
        <end position="202"/>
    </location>
</feature>
<evidence type="ECO:0000256" key="1">
    <source>
        <dbReference type="SAM" id="MobiDB-lite"/>
    </source>
</evidence>
<sequence length="642" mass="73310">MSRVGSISHSEGPLGAPYGERASNRALNESEAQDIDRNVNDIVARTYLMNLGGESTDAAEKGVFEPSFEIPVSTIIAEPAQIRHNHIGGSVVRNQPHLSSTMDSRETSITKDFHSHVHGQIQDIKIAANNDNDMNPTSFESSNSSAILPEQEVSLHVSKLQEKSKTQKPKNVENLQNPQKTKKALQNAKNNSKNSNNTKAFNQVIDEQEFPPLETSSKSSKPRPRTTDTTKYTSAPIPRPNNGPSASQLQNGVDRNTSAILQAATTRHEQLHQILHSTGQLTQEQDDELDNIYYVHEFADYLTDIFWASLEERLKAWNVPKSFCLTALGTISRIVAERDLVRIRIDGFYKKDGHFDQRHSMPIKEKAKIIETHLMETLPNRWSAISQALNELRISMNFIKSQHRPGSKEEYEATKDTRDEIQSLSKELSFIDTMKNVMDYFTIDIRGNDHLDFCFENFQTYDEAPAHALQQSPLSVAMIKRFEQLFQSPYICSEDSFGFQLSLVHLQRVSKMYIIRVKAPLLSCDHETILDIMFHTKDFTVFDYFGPSFHYQSSRRPQDEIPYEILARSTKKIPILHYTDDLDSPHVSFFLIGCDSDMIPDRRNRFLDKVQLDIIYSYQFCFRCHSTQHITKRCPVPNYAVS</sequence>
<dbReference type="InParanoid" id="A3GG66"/>
<keyword evidence="3" id="KW-1185">Reference proteome</keyword>
<accession>A3GG66</accession>
<dbReference type="EMBL" id="AAVQ01000001">
    <property type="protein sequence ID" value="EAZ63463.2"/>
    <property type="molecule type" value="Genomic_DNA"/>
</dbReference>
<dbReference type="GO" id="GO:0016301">
    <property type="term" value="F:kinase activity"/>
    <property type="evidence" value="ECO:0007669"/>
    <property type="project" value="UniProtKB-KW"/>
</dbReference>